<dbReference type="Gene3D" id="3.90.70.10">
    <property type="entry name" value="Cysteine proteinases"/>
    <property type="match status" value="2"/>
</dbReference>
<comment type="caution">
    <text evidence="10">The sequence shown here is derived from an EMBL/GenBank/DDBJ whole genome shotgun (WGS) entry which is preliminary data.</text>
</comment>
<dbReference type="InterPro" id="IPR028889">
    <property type="entry name" value="USP"/>
</dbReference>
<dbReference type="InterPro" id="IPR038765">
    <property type="entry name" value="Papain-like_cys_pep_sf"/>
</dbReference>
<dbReference type="CDD" id="cd02674">
    <property type="entry name" value="Peptidase_C19R"/>
    <property type="match status" value="1"/>
</dbReference>
<dbReference type="AlphaFoldDB" id="A0A4Z2DNC6"/>
<dbReference type="InterPro" id="IPR050185">
    <property type="entry name" value="Ub_carboxyl-term_hydrolase"/>
</dbReference>
<evidence type="ECO:0000256" key="5">
    <source>
        <dbReference type="ARBA" id="ARBA00022801"/>
    </source>
</evidence>
<dbReference type="GO" id="GO:0004843">
    <property type="term" value="F:cysteine-type deubiquitinase activity"/>
    <property type="evidence" value="ECO:0007669"/>
    <property type="project" value="UniProtKB-UniRule"/>
</dbReference>
<dbReference type="SUPFAM" id="SSF143791">
    <property type="entry name" value="DUSP-like"/>
    <property type="match status" value="1"/>
</dbReference>
<evidence type="ECO:0000256" key="2">
    <source>
        <dbReference type="ARBA" id="ARBA00009085"/>
    </source>
</evidence>
<dbReference type="STRING" id="6182.A0A4Z2DNC6"/>
<evidence type="ECO:0000256" key="1">
    <source>
        <dbReference type="ARBA" id="ARBA00000707"/>
    </source>
</evidence>
<sequence>MQPSSAFLRKLQAGMVSEYENCRNADILASQKAKVEELMKVEMVKGDLWYILSLNWWAKWEVFVDLVSKSGIVDETSEEYPGKVDNSDILCDGKLKENLLLENDITLVPKDVWKLFVDFYGCVHTETSLFERRAIQAPKSAEIEIYPPHYSFYLNSPNSNPTLLTEGTYCKFQTIRELKLLVAQHLKMAPGLTLHLLIHNEQNEFEELEDEDATIEEANLEREKVIYVQLEPKNGIRSEIYVDNSRAKSIDSVKSRPELQMVSLHGSNPPLVPGVCGLNNLGNTCFMNSALQCMSNVPALTSYFLSGKWKSELNIRNPLGSQGRIAIAYADLIKQLWSGTRAYAVPREFKIEIARIARQFSGYAQHDTHELLVFLLDGLHEDLNRIHSKPYIEVKDSDGRPDIEVANEAWQYYKSRNDSIIVDLFHGQLKSTVICPTCQRKSVTFDPFASLILPIQEVYKYVVRVYVWPWVPNKSQLLLLELTVQTIPCAQNIIEALEQERTPHPGCQYYIPNKSVDRSRYTPLIVYELTEGFPIPVLWTNDNIGQSTNLPIYISLPINDNVTGMTITISEDLLINYIISRLYAIGINGEITKFSVGEELKLEDENDFAASHSVNSFHSSSQPDTSPTASVGIVDQSKQADENSTDNLTSLLKGRLCLRDIRGHDWLAGSENGLISLPCSEAYSIILNCQGLEIRRKLNDIRSHIQQHPVTRLNQTLQLSDCFERFTDVEQLGSRDLWYCNRCKAEKPATKKFDLWKLPDVLVVQLKRFRSHLRFHDKIDTLLEFPLTGLNLTSRVLEKKPDEKFIYDLVAVSNHMGYLGGGHYTAFALNAQTNLWYFFDDSSTRECDPSKIVTSSAYVLVYVRRKVGSMLMYNANNSNDEEQEDSSSETDENGLLNGDLSLNYVSKACMQNGCTDNTNSSSNLQDQDLMDIE</sequence>
<dbReference type="PROSITE" id="PS00973">
    <property type="entry name" value="USP_2"/>
    <property type="match status" value="1"/>
</dbReference>
<keyword evidence="6 7" id="KW-0788">Thiol protease</keyword>
<keyword evidence="3 7" id="KW-0645">Protease</keyword>
<dbReference type="GO" id="GO:0006508">
    <property type="term" value="P:proteolysis"/>
    <property type="evidence" value="ECO:0007669"/>
    <property type="project" value="UniProtKB-KW"/>
</dbReference>
<dbReference type="InterPro" id="IPR001394">
    <property type="entry name" value="Peptidase_C19_UCH"/>
</dbReference>
<dbReference type="EMBL" id="SKCS01000084">
    <property type="protein sequence ID" value="TNN18025.1"/>
    <property type="molecule type" value="Genomic_DNA"/>
</dbReference>
<accession>A0A4Z2DNC6</accession>
<protein>
    <recommendedName>
        <fullName evidence="7">Ubiquitin carboxyl-terminal hydrolase</fullName>
        <ecNumber evidence="7">3.4.19.12</ecNumber>
    </recommendedName>
</protein>
<dbReference type="SUPFAM" id="SSF54001">
    <property type="entry name" value="Cysteine proteinases"/>
    <property type="match status" value="1"/>
</dbReference>
<gene>
    <name evidence="10" type="ORF">EWB00_010690</name>
</gene>
<dbReference type="Gene3D" id="3.10.20.90">
    <property type="entry name" value="Phosphatidylinositol 3-kinase Catalytic Subunit, Chain A, domain 1"/>
    <property type="match status" value="1"/>
</dbReference>
<evidence type="ECO:0000259" key="8">
    <source>
        <dbReference type="PROSITE" id="PS50235"/>
    </source>
</evidence>
<dbReference type="InterPro" id="IPR018200">
    <property type="entry name" value="USP_CS"/>
</dbReference>
<dbReference type="OrthoDB" id="265776at2759"/>
<dbReference type="InterPro" id="IPR006615">
    <property type="entry name" value="Pept_C19_DUSP"/>
</dbReference>
<dbReference type="SMART" id="SM00695">
    <property type="entry name" value="DUSP"/>
    <property type="match status" value="1"/>
</dbReference>
<dbReference type="PROSITE" id="PS00972">
    <property type="entry name" value="USP_1"/>
    <property type="match status" value="1"/>
</dbReference>
<name>A0A4Z2DNC6_SCHJA</name>
<dbReference type="InterPro" id="IPR035927">
    <property type="entry name" value="DUSP-like_sf"/>
</dbReference>
<comment type="similarity">
    <text evidence="2 7">Belongs to the peptidase C19 family.</text>
</comment>
<reference evidence="10 11" key="1">
    <citation type="submission" date="2019-03" db="EMBL/GenBank/DDBJ databases">
        <title>An improved genome assembly of the fluke Schistosoma japonicum.</title>
        <authorList>
            <person name="Hu W."/>
            <person name="Luo F."/>
            <person name="Yin M."/>
            <person name="Mo X."/>
            <person name="Sun C."/>
            <person name="Wu Q."/>
            <person name="Zhu B."/>
            <person name="Xiang M."/>
            <person name="Wang J."/>
            <person name="Wang Y."/>
            <person name="Zhang T."/>
            <person name="Xu B."/>
            <person name="Zheng H."/>
            <person name="Feng Z."/>
        </authorList>
    </citation>
    <scope>NUCLEOTIDE SEQUENCE [LARGE SCALE GENOMIC DNA]</scope>
    <source>
        <strain evidence="10">HuSjv2</strain>
        <tissue evidence="10">Worms</tissue>
    </source>
</reference>
<evidence type="ECO:0000313" key="10">
    <source>
        <dbReference type="EMBL" id="TNN18025.1"/>
    </source>
</evidence>
<evidence type="ECO:0000259" key="9">
    <source>
        <dbReference type="PROSITE" id="PS51283"/>
    </source>
</evidence>
<dbReference type="PANTHER" id="PTHR21646">
    <property type="entry name" value="UBIQUITIN CARBOXYL-TERMINAL HYDROLASE"/>
    <property type="match status" value="1"/>
</dbReference>
<keyword evidence="4 7" id="KW-0833">Ubl conjugation pathway</keyword>
<dbReference type="Proteomes" id="UP000311919">
    <property type="component" value="Unassembled WGS sequence"/>
</dbReference>
<dbReference type="Pfam" id="PF00443">
    <property type="entry name" value="UCH"/>
    <property type="match status" value="1"/>
</dbReference>
<comment type="catalytic activity">
    <reaction evidence="1 7">
        <text>Thiol-dependent hydrolysis of ester, thioester, amide, peptide and isopeptide bonds formed by the C-terminal Gly of ubiquitin (a 76-residue protein attached to proteins as an intracellular targeting signal).</text>
        <dbReference type="EC" id="3.4.19.12"/>
    </reaction>
</comment>
<dbReference type="Pfam" id="PF06337">
    <property type="entry name" value="DUSP"/>
    <property type="match status" value="1"/>
</dbReference>
<feature type="domain" description="DUSP" evidence="9">
    <location>
        <begin position="26"/>
        <end position="135"/>
    </location>
</feature>
<proteinExistence type="inferred from homology"/>
<keyword evidence="5 7" id="KW-0378">Hydrolase</keyword>
<dbReference type="PANTHER" id="PTHR21646:SF24">
    <property type="entry name" value="UBIQUITIN CARBOXYL-TERMINAL HYDROLASE"/>
    <property type="match status" value="1"/>
</dbReference>
<dbReference type="PROSITE" id="PS50235">
    <property type="entry name" value="USP_3"/>
    <property type="match status" value="1"/>
</dbReference>
<evidence type="ECO:0000313" key="11">
    <source>
        <dbReference type="Proteomes" id="UP000311919"/>
    </source>
</evidence>
<organism evidence="10 11">
    <name type="scientific">Schistosoma japonicum</name>
    <name type="common">Blood fluke</name>
    <dbReference type="NCBI Taxonomy" id="6182"/>
    <lineage>
        <taxon>Eukaryota</taxon>
        <taxon>Metazoa</taxon>
        <taxon>Spiralia</taxon>
        <taxon>Lophotrochozoa</taxon>
        <taxon>Platyhelminthes</taxon>
        <taxon>Trematoda</taxon>
        <taxon>Digenea</taxon>
        <taxon>Strigeidida</taxon>
        <taxon>Schistosomatoidea</taxon>
        <taxon>Schistosomatidae</taxon>
        <taxon>Schistosoma</taxon>
    </lineage>
</organism>
<dbReference type="Gene3D" id="3.30.2230.10">
    <property type="entry name" value="DUSP-like"/>
    <property type="match status" value="1"/>
</dbReference>
<evidence type="ECO:0000256" key="4">
    <source>
        <dbReference type="ARBA" id="ARBA00022786"/>
    </source>
</evidence>
<keyword evidence="11" id="KW-1185">Reference proteome</keyword>
<evidence type="ECO:0000256" key="7">
    <source>
        <dbReference type="RuleBase" id="RU366025"/>
    </source>
</evidence>
<evidence type="ECO:0000256" key="3">
    <source>
        <dbReference type="ARBA" id="ARBA00022670"/>
    </source>
</evidence>
<dbReference type="EC" id="3.4.19.12" evidence="7"/>
<dbReference type="PROSITE" id="PS51283">
    <property type="entry name" value="DUSP"/>
    <property type="match status" value="1"/>
</dbReference>
<evidence type="ECO:0000256" key="6">
    <source>
        <dbReference type="ARBA" id="ARBA00022807"/>
    </source>
</evidence>
<dbReference type="GO" id="GO:0016579">
    <property type="term" value="P:protein deubiquitination"/>
    <property type="evidence" value="ECO:0007669"/>
    <property type="project" value="InterPro"/>
</dbReference>
<feature type="domain" description="USP" evidence="8">
    <location>
        <begin position="276"/>
        <end position="865"/>
    </location>
</feature>